<name>A0ABW3ZA47_9HYPH</name>
<accession>A0ABW3ZA47</accession>
<dbReference type="SUPFAM" id="SSF51126">
    <property type="entry name" value="Pectin lyase-like"/>
    <property type="match status" value="1"/>
</dbReference>
<dbReference type="InterPro" id="IPR012334">
    <property type="entry name" value="Pectin_lyas_fold"/>
</dbReference>
<reference evidence="4" key="1">
    <citation type="journal article" date="2019" name="Int. J. Syst. Evol. Microbiol.">
        <title>The Global Catalogue of Microorganisms (GCM) 10K type strain sequencing project: providing services to taxonomists for standard genome sequencing and annotation.</title>
        <authorList>
            <consortium name="The Broad Institute Genomics Platform"/>
            <consortium name="The Broad Institute Genome Sequencing Center for Infectious Disease"/>
            <person name="Wu L."/>
            <person name="Ma J."/>
        </authorList>
    </citation>
    <scope>NUCLEOTIDE SEQUENCE [LARGE SCALE GENOMIC DNA]</scope>
    <source>
        <strain evidence="4">CCUG 61696</strain>
    </source>
</reference>
<dbReference type="RefSeq" id="WP_378776037.1">
    <property type="nucleotide sequence ID" value="NZ_JBHTMX010000128.1"/>
</dbReference>
<feature type="domain" description="Peptidase G2 IMC autoproteolytic cleavage" evidence="1">
    <location>
        <begin position="446"/>
        <end position="682"/>
    </location>
</feature>
<gene>
    <name evidence="3" type="ORF">ACFQ4O_12565</name>
</gene>
<feature type="domain" description="Endosialidase N-terminal extension" evidence="2">
    <location>
        <begin position="72"/>
        <end position="122"/>
    </location>
</feature>
<sequence>MGVNYPLNPTNGQSFTYTDPATATVYTFTYTGTSPNGRWSVSPNVEPFATTDALPRVSALEKRTPALRDYGAVGDGTTNDTAAINAATAANPGGVVLMEGKTYRWVVASLPDFTTATATYFIGGSFTIGSPTPTGTVDMGRDPDGALKSFHRGAQAEVSTRDRALAAASDRVTQDIFQPSGFPSSSNNAVVAASRVYQKGLRSFAAGTVCTDMGYAFDIAGLANRYCEASGERSLVASSLLSRVWGQYPITDYQGRWDLPAPNGPFYDTGVSTPTGTTFYTAIVSCAATEIQGGSGIFAAASRGTYVSGDDTFRSITPVVLKGSSTWGIGARNGSSIDGTSSGVLGSNGSSTGVNSMYAVVAASDNCAIPLAQMSGIIASSDSDIEASGPGTRENNLIAGSNLASIRNARSAVVIGAAGPWSSGSRSVVAASRAGENVSPYVLALTYTTTSKTATPTGSNQARKIVLEATSGIGRFAGGTTTTGLDFAEYMENLNPGVIEPGHVLVREGRKVAIGLPGDTRPLAGVLSARPTIIGGDGLEWGGKYVQDEWGRDLEVDVSMIRWPDQTDETEAVTLKGYDGRVEDLAPDAAVPEDAERYTLRDKVVSDDWTPGVEYRFKSERPEEWSPVGYLGQIRVRTGETVAVGDSVGAGGLKTDREGIVVMEVLSPFDPAKGYGVALCFVAIHAAV</sequence>
<evidence type="ECO:0000313" key="3">
    <source>
        <dbReference type="EMBL" id="MFD1332830.1"/>
    </source>
</evidence>
<comment type="caution">
    <text evidence="3">The sequence shown here is derived from an EMBL/GenBank/DDBJ whole genome shotgun (WGS) entry which is preliminary data.</text>
</comment>
<dbReference type="InterPro" id="IPR021865">
    <property type="entry name" value="Peptidase_G2"/>
</dbReference>
<dbReference type="Pfam" id="PF12218">
    <property type="entry name" value="End_N_terminal"/>
    <property type="match status" value="1"/>
</dbReference>
<dbReference type="Gene3D" id="2.40.300.10">
    <property type="entry name" value="Head decoration protein D"/>
    <property type="match status" value="1"/>
</dbReference>
<dbReference type="EMBL" id="JBHTMX010000128">
    <property type="protein sequence ID" value="MFD1332830.1"/>
    <property type="molecule type" value="Genomic_DNA"/>
</dbReference>
<evidence type="ECO:0000313" key="4">
    <source>
        <dbReference type="Proteomes" id="UP001597171"/>
    </source>
</evidence>
<dbReference type="InterPro" id="IPR011050">
    <property type="entry name" value="Pectin_lyase_fold/virulence"/>
</dbReference>
<dbReference type="Gene3D" id="4.10.80.40">
    <property type="entry name" value="succinate dehydrogenase protein domain"/>
    <property type="match status" value="1"/>
</dbReference>
<evidence type="ECO:0000259" key="1">
    <source>
        <dbReference type="Pfam" id="PF11962"/>
    </source>
</evidence>
<protein>
    <submittedName>
        <fullName evidence="3">Peptidase G2 autoproteolytic cleavage domain-containing protein</fullName>
    </submittedName>
</protein>
<dbReference type="Gene3D" id="2.160.20.10">
    <property type="entry name" value="Single-stranded right-handed beta-helix, Pectin lyase-like"/>
    <property type="match status" value="1"/>
</dbReference>
<proteinExistence type="predicted"/>
<evidence type="ECO:0000259" key="2">
    <source>
        <dbReference type="Pfam" id="PF12218"/>
    </source>
</evidence>
<dbReference type="Proteomes" id="UP001597171">
    <property type="component" value="Unassembled WGS sequence"/>
</dbReference>
<keyword evidence="4" id="KW-1185">Reference proteome</keyword>
<dbReference type="InterPro" id="IPR024429">
    <property type="entry name" value="Endosialidase_N-extension"/>
</dbReference>
<dbReference type="Pfam" id="PF11962">
    <property type="entry name" value="Peptidase_G2"/>
    <property type="match status" value="1"/>
</dbReference>
<organism evidence="3 4">
    <name type="scientific">Methylopila musalis</name>
    <dbReference type="NCBI Taxonomy" id="1134781"/>
    <lineage>
        <taxon>Bacteria</taxon>
        <taxon>Pseudomonadati</taxon>
        <taxon>Pseudomonadota</taxon>
        <taxon>Alphaproteobacteria</taxon>
        <taxon>Hyphomicrobiales</taxon>
        <taxon>Methylopilaceae</taxon>
        <taxon>Methylopila</taxon>
    </lineage>
</organism>